<protein>
    <submittedName>
        <fullName evidence="2">Alpha/beta-hydrolase</fullName>
    </submittedName>
</protein>
<dbReference type="GO" id="GO:0016787">
    <property type="term" value="F:hydrolase activity"/>
    <property type="evidence" value="ECO:0007669"/>
    <property type="project" value="UniProtKB-KW"/>
</dbReference>
<dbReference type="Pfam" id="PF00561">
    <property type="entry name" value="Abhydrolase_1"/>
    <property type="match status" value="1"/>
</dbReference>
<sequence length="344" mass="37482">MSDTVPVNSDSDVASIPTIFDPATCTRKGLCPVTQLRHDGSPLSSHSLYFEQHGTGPEKIVFIMGLNSTSFSWFPQVDHFGRRPEYSILVFDNRGVGNSGVPRGPYTTSAMAEDVVTLLDYVGWTAERDLHVVGVSLGGMIALELATRIPNRIVSLTLAVTRAKRDVRASLPSLKGVSSLARLLGMSDPEAKIPVVLDMVFPRAWLDAPAENDAQGRTNREVQTIEYRKRFEASRPQSPFGALSQMAAGLTHGVSPARLRSISSSIPKVLIVTGDDDYLVDPANSRHMKACMPEAELVEWAGVGHAVQVQRREKFNELVERVIGEGRSKLTDGWKSAEVEGGQS</sequence>
<dbReference type="InterPro" id="IPR029058">
    <property type="entry name" value="AB_hydrolase_fold"/>
</dbReference>
<dbReference type="Proteomes" id="UP000218811">
    <property type="component" value="Unassembled WGS sequence"/>
</dbReference>
<accession>A0A2H3JRM3</accession>
<dbReference type="InterPro" id="IPR000073">
    <property type="entry name" value="AB_hydrolase_1"/>
</dbReference>
<feature type="domain" description="AB hydrolase-1" evidence="1">
    <location>
        <begin position="60"/>
        <end position="309"/>
    </location>
</feature>
<gene>
    <name evidence="2" type="ORF">WOLCODRAFT_136386</name>
</gene>
<dbReference type="EMBL" id="KB467942">
    <property type="protein sequence ID" value="PCH38657.1"/>
    <property type="molecule type" value="Genomic_DNA"/>
</dbReference>
<evidence type="ECO:0000313" key="2">
    <source>
        <dbReference type="EMBL" id="PCH38657.1"/>
    </source>
</evidence>
<keyword evidence="3" id="KW-1185">Reference proteome</keyword>
<proteinExistence type="predicted"/>
<organism evidence="2 3">
    <name type="scientific">Wolfiporia cocos (strain MD-104)</name>
    <name type="common">Brown rot fungus</name>
    <dbReference type="NCBI Taxonomy" id="742152"/>
    <lineage>
        <taxon>Eukaryota</taxon>
        <taxon>Fungi</taxon>
        <taxon>Dikarya</taxon>
        <taxon>Basidiomycota</taxon>
        <taxon>Agaricomycotina</taxon>
        <taxon>Agaricomycetes</taxon>
        <taxon>Polyporales</taxon>
        <taxon>Phaeolaceae</taxon>
        <taxon>Wolfiporia</taxon>
    </lineage>
</organism>
<evidence type="ECO:0000259" key="1">
    <source>
        <dbReference type="Pfam" id="PF00561"/>
    </source>
</evidence>
<evidence type="ECO:0000313" key="3">
    <source>
        <dbReference type="Proteomes" id="UP000218811"/>
    </source>
</evidence>
<name>A0A2H3JRM3_WOLCO</name>
<dbReference type="AlphaFoldDB" id="A0A2H3JRM3"/>
<dbReference type="SUPFAM" id="SSF53474">
    <property type="entry name" value="alpha/beta-Hydrolases"/>
    <property type="match status" value="1"/>
</dbReference>
<keyword evidence="2" id="KW-0378">Hydrolase</keyword>
<reference evidence="2 3" key="1">
    <citation type="journal article" date="2012" name="Science">
        <title>The Paleozoic origin of enzymatic lignin decomposition reconstructed from 31 fungal genomes.</title>
        <authorList>
            <person name="Floudas D."/>
            <person name="Binder M."/>
            <person name="Riley R."/>
            <person name="Barry K."/>
            <person name="Blanchette R.A."/>
            <person name="Henrissat B."/>
            <person name="Martinez A.T."/>
            <person name="Otillar R."/>
            <person name="Spatafora J.W."/>
            <person name="Yadav J.S."/>
            <person name="Aerts A."/>
            <person name="Benoit I."/>
            <person name="Boyd A."/>
            <person name="Carlson A."/>
            <person name="Copeland A."/>
            <person name="Coutinho P.M."/>
            <person name="de Vries R.P."/>
            <person name="Ferreira P."/>
            <person name="Findley K."/>
            <person name="Foster B."/>
            <person name="Gaskell J."/>
            <person name="Glotzer D."/>
            <person name="Gorecki P."/>
            <person name="Heitman J."/>
            <person name="Hesse C."/>
            <person name="Hori C."/>
            <person name="Igarashi K."/>
            <person name="Jurgens J.A."/>
            <person name="Kallen N."/>
            <person name="Kersten P."/>
            <person name="Kohler A."/>
            <person name="Kuees U."/>
            <person name="Kumar T.K.A."/>
            <person name="Kuo A."/>
            <person name="LaButti K."/>
            <person name="Larrondo L.F."/>
            <person name="Lindquist E."/>
            <person name="Ling A."/>
            <person name="Lombard V."/>
            <person name="Lucas S."/>
            <person name="Lundell T."/>
            <person name="Martin R."/>
            <person name="McLaughlin D.J."/>
            <person name="Morgenstern I."/>
            <person name="Morin E."/>
            <person name="Murat C."/>
            <person name="Nagy L.G."/>
            <person name="Nolan M."/>
            <person name="Ohm R.A."/>
            <person name="Patyshakuliyeva A."/>
            <person name="Rokas A."/>
            <person name="Ruiz-Duenas F.J."/>
            <person name="Sabat G."/>
            <person name="Salamov A."/>
            <person name="Samejima M."/>
            <person name="Schmutz J."/>
            <person name="Slot J.C."/>
            <person name="St John F."/>
            <person name="Stenlid J."/>
            <person name="Sun H."/>
            <person name="Sun S."/>
            <person name="Syed K."/>
            <person name="Tsang A."/>
            <person name="Wiebenga A."/>
            <person name="Young D."/>
            <person name="Pisabarro A."/>
            <person name="Eastwood D.C."/>
            <person name="Martin F."/>
            <person name="Cullen D."/>
            <person name="Grigoriev I.V."/>
            <person name="Hibbett D.S."/>
        </authorList>
    </citation>
    <scope>NUCLEOTIDE SEQUENCE [LARGE SCALE GENOMIC DNA]</scope>
    <source>
        <strain evidence="2 3">MD-104</strain>
    </source>
</reference>
<dbReference type="STRING" id="742152.A0A2H3JRM3"/>
<dbReference type="InterPro" id="IPR050471">
    <property type="entry name" value="AB_hydrolase"/>
</dbReference>
<dbReference type="Gene3D" id="3.40.50.1820">
    <property type="entry name" value="alpha/beta hydrolase"/>
    <property type="match status" value="1"/>
</dbReference>
<dbReference type="PRINTS" id="PR00111">
    <property type="entry name" value="ABHYDROLASE"/>
</dbReference>
<dbReference type="PANTHER" id="PTHR43433:SF5">
    <property type="entry name" value="AB HYDROLASE-1 DOMAIN-CONTAINING PROTEIN"/>
    <property type="match status" value="1"/>
</dbReference>
<dbReference type="OMA" id="ACKMAAM"/>
<dbReference type="OrthoDB" id="19657at2759"/>
<dbReference type="PANTHER" id="PTHR43433">
    <property type="entry name" value="HYDROLASE, ALPHA/BETA FOLD FAMILY PROTEIN"/>
    <property type="match status" value="1"/>
</dbReference>